<protein>
    <submittedName>
        <fullName evidence="2">Uncharacterized protein</fullName>
    </submittedName>
</protein>
<organism evidence="2 3">
    <name type="scientific">Coniophora puteana (strain RWD-64-598)</name>
    <name type="common">Brown rot fungus</name>
    <dbReference type="NCBI Taxonomy" id="741705"/>
    <lineage>
        <taxon>Eukaryota</taxon>
        <taxon>Fungi</taxon>
        <taxon>Dikarya</taxon>
        <taxon>Basidiomycota</taxon>
        <taxon>Agaricomycotina</taxon>
        <taxon>Agaricomycetes</taxon>
        <taxon>Agaricomycetidae</taxon>
        <taxon>Boletales</taxon>
        <taxon>Coniophorineae</taxon>
        <taxon>Coniophoraceae</taxon>
        <taxon>Coniophora</taxon>
    </lineage>
</organism>
<proteinExistence type="predicted"/>
<dbReference type="GeneID" id="19209607"/>
<feature type="region of interest" description="Disordered" evidence="1">
    <location>
        <begin position="453"/>
        <end position="474"/>
    </location>
</feature>
<sequence>MTVSIPRYLLAAKRPPRRPVRRAFAKPKRTLTPLERGRLLEQRATAKQEYEDALEASRAVIMQEAVKLQGRFGKHSIEHYYEAIMQSSRIKGTKRRLNRWNAHLSKELRTFNDSIPVDGEHKTASQYAKELKDDWNNMSEEERIELTKQDCEELEEIRANKTVAKHNVRFAAWHDATATLKEAASTLDDLAARAGIKILLIGVRSDNTHIMRPFIHTTDDDVETHFHIITKNTVERFAMRLEACSVSGLTGLISNYKDSFLAVKREIVGLVNKKLCDAAGVPFKKTPYSNFDVAVTEKYGIIVDNWPLPVFQSPSLIGSMTELRVLLTALKTSTTKFRKLSQEEWRAWENARFNRAMEQMGPTDSAQEPEPAIAQSPSCANSAFSPILATSPVSTPSTFPAAGNNFAVPTLLPDGSTPMSAPMYLPQQAAYPIPSNPAPAVTFEFVNSIAGPMGHQFASPEDGRRRRGRKKVTA</sequence>
<dbReference type="Proteomes" id="UP000053558">
    <property type="component" value="Unassembled WGS sequence"/>
</dbReference>
<comment type="caution">
    <text evidence="2">The sequence shown here is derived from an EMBL/GenBank/DDBJ whole genome shotgun (WGS) entry which is preliminary data.</text>
</comment>
<dbReference type="RefSeq" id="XP_007774401.1">
    <property type="nucleotide sequence ID" value="XM_007776211.1"/>
</dbReference>
<dbReference type="AlphaFoldDB" id="A0A5M3M937"/>
<evidence type="ECO:0000256" key="1">
    <source>
        <dbReference type="SAM" id="MobiDB-lite"/>
    </source>
</evidence>
<accession>A0A5M3M937</accession>
<name>A0A5M3M937_CONPW</name>
<dbReference type="OrthoDB" id="3033638at2759"/>
<evidence type="ECO:0000313" key="3">
    <source>
        <dbReference type="Proteomes" id="UP000053558"/>
    </source>
</evidence>
<feature type="compositionally biased region" description="Basic residues" evidence="1">
    <location>
        <begin position="465"/>
        <end position="474"/>
    </location>
</feature>
<dbReference type="KEGG" id="cput:CONPUDRAFT_77330"/>
<dbReference type="EMBL" id="JH711588">
    <property type="protein sequence ID" value="EIW75718.1"/>
    <property type="molecule type" value="Genomic_DNA"/>
</dbReference>
<keyword evidence="3" id="KW-1185">Reference proteome</keyword>
<evidence type="ECO:0000313" key="2">
    <source>
        <dbReference type="EMBL" id="EIW75718.1"/>
    </source>
</evidence>
<dbReference type="OMA" id="DNTHIMR"/>
<gene>
    <name evidence="2" type="ORF">CONPUDRAFT_77330</name>
</gene>
<reference evidence="3" key="1">
    <citation type="journal article" date="2012" name="Science">
        <title>The Paleozoic origin of enzymatic lignin decomposition reconstructed from 31 fungal genomes.</title>
        <authorList>
            <person name="Floudas D."/>
            <person name="Binder M."/>
            <person name="Riley R."/>
            <person name="Barry K."/>
            <person name="Blanchette R.A."/>
            <person name="Henrissat B."/>
            <person name="Martinez A.T."/>
            <person name="Otillar R."/>
            <person name="Spatafora J.W."/>
            <person name="Yadav J.S."/>
            <person name="Aerts A."/>
            <person name="Benoit I."/>
            <person name="Boyd A."/>
            <person name="Carlson A."/>
            <person name="Copeland A."/>
            <person name="Coutinho P.M."/>
            <person name="de Vries R.P."/>
            <person name="Ferreira P."/>
            <person name="Findley K."/>
            <person name="Foster B."/>
            <person name="Gaskell J."/>
            <person name="Glotzer D."/>
            <person name="Gorecki P."/>
            <person name="Heitman J."/>
            <person name="Hesse C."/>
            <person name="Hori C."/>
            <person name="Igarashi K."/>
            <person name="Jurgens J.A."/>
            <person name="Kallen N."/>
            <person name="Kersten P."/>
            <person name="Kohler A."/>
            <person name="Kuees U."/>
            <person name="Kumar T.K.A."/>
            <person name="Kuo A."/>
            <person name="LaButti K."/>
            <person name="Larrondo L.F."/>
            <person name="Lindquist E."/>
            <person name="Ling A."/>
            <person name="Lombard V."/>
            <person name="Lucas S."/>
            <person name="Lundell T."/>
            <person name="Martin R."/>
            <person name="McLaughlin D.J."/>
            <person name="Morgenstern I."/>
            <person name="Morin E."/>
            <person name="Murat C."/>
            <person name="Nagy L.G."/>
            <person name="Nolan M."/>
            <person name="Ohm R.A."/>
            <person name="Patyshakuliyeva A."/>
            <person name="Rokas A."/>
            <person name="Ruiz-Duenas F.J."/>
            <person name="Sabat G."/>
            <person name="Salamov A."/>
            <person name="Samejima M."/>
            <person name="Schmutz J."/>
            <person name="Slot J.C."/>
            <person name="St John F."/>
            <person name="Stenlid J."/>
            <person name="Sun H."/>
            <person name="Sun S."/>
            <person name="Syed K."/>
            <person name="Tsang A."/>
            <person name="Wiebenga A."/>
            <person name="Young D."/>
            <person name="Pisabarro A."/>
            <person name="Eastwood D.C."/>
            <person name="Martin F."/>
            <person name="Cullen D."/>
            <person name="Grigoriev I.V."/>
            <person name="Hibbett D.S."/>
        </authorList>
    </citation>
    <scope>NUCLEOTIDE SEQUENCE [LARGE SCALE GENOMIC DNA]</scope>
    <source>
        <strain evidence="3">RWD-64-598 SS2</strain>
    </source>
</reference>